<dbReference type="PANTHER" id="PTHR46878:SF1">
    <property type="entry name" value="FORKHEAD BOX PROTEIN M1"/>
    <property type="match status" value="1"/>
</dbReference>
<dbReference type="GO" id="GO:0005634">
    <property type="term" value="C:nucleus"/>
    <property type="evidence" value="ECO:0007669"/>
    <property type="project" value="UniProtKB-SubCell"/>
</dbReference>
<evidence type="ECO:0000256" key="3">
    <source>
        <dbReference type="ARBA" id="ARBA00023015"/>
    </source>
</evidence>
<dbReference type="GO" id="GO:0003700">
    <property type="term" value="F:DNA-binding transcription factor activity"/>
    <property type="evidence" value="ECO:0007669"/>
    <property type="project" value="InterPro"/>
</dbReference>
<dbReference type="AlphaFoldDB" id="A0AAV7SPC2"/>
<reference evidence="15" key="1">
    <citation type="journal article" date="2022" name="bioRxiv">
        <title>Sequencing and chromosome-scale assembly of the giantPleurodeles waltlgenome.</title>
        <authorList>
            <person name="Brown T."/>
            <person name="Elewa A."/>
            <person name="Iarovenko S."/>
            <person name="Subramanian E."/>
            <person name="Araus A.J."/>
            <person name="Petzold A."/>
            <person name="Susuki M."/>
            <person name="Suzuki K.-i.T."/>
            <person name="Hayashi T."/>
            <person name="Toyoda A."/>
            <person name="Oliveira C."/>
            <person name="Osipova E."/>
            <person name="Leigh N.D."/>
            <person name="Simon A."/>
            <person name="Yun M.H."/>
        </authorList>
    </citation>
    <scope>NUCLEOTIDE SEQUENCE</scope>
    <source>
        <strain evidence="15">20211129_DDA</strain>
        <tissue evidence="15">Liver</tissue>
    </source>
</reference>
<evidence type="ECO:0000256" key="9">
    <source>
        <dbReference type="ARBA" id="ARBA00023306"/>
    </source>
</evidence>
<evidence type="ECO:0000256" key="7">
    <source>
        <dbReference type="ARBA" id="ARBA00023204"/>
    </source>
</evidence>
<dbReference type="PANTHER" id="PTHR46878">
    <property type="entry name" value="FORKHEAD BOX PROTEIN M1"/>
    <property type="match status" value="1"/>
</dbReference>
<dbReference type="PROSITE" id="PS00658">
    <property type="entry name" value="FORK_HEAD_2"/>
    <property type="match status" value="1"/>
</dbReference>
<keyword evidence="4 12" id="KW-0238">DNA-binding</keyword>
<dbReference type="GO" id="GO:0006281">
    <property type="term" value="P:DNA repair"/>
    <property type="evidence" value="ECO:0007669"/>
    <property type="project" value="UniProtKB-KW"/>
</dbReference>
<evidence type="ECO:0000256" key="11">
    <source>
        <dbReference type="ARBA" id="ARBA00072725"/>
    </source>
</evidence>
<comment type="subcellular location">
    <subcellularLocation>
        <location evidence="1 12">Nucleus</location>
    </subcellularLocation>
</comment>
<evidence type="ECO:0000259" key="14">
    <source>
        <dbReference type="PROSITE" id="PS50039"/>
    </source>
</evidence>
<evidence type="ECO:0000256" key="13">
    <source>
        <dbReference type="SAM" id="MobiDB-lite"/>
    </source>
</evidence>
<dbReference type="SMART" id="SM00339">
    <property type="entry name" value="FH"/>
    <property type="match status" value="1"/>
</dbReference>
<dbReference type="InterPro" id="IPR036390">
    <property type="entry name" value="WH_DNA-bd_sf"/>
</dbReference>
<dbReference type="Pfam" id="PF00250">
    <property type="entry name" value="Forkhead"/>
    <property type="match status" value="1"/>
</dbReference>
<feature type="region of interest" description="Disordered" evidence="13">
    <location>
        <begin position="169"/>
        <end position="189"/>
    </location>
</feature>
<dbReference type="SUPFAM" id="SSF46785">
    <property type="entry name" value="Winged helix' DNA-binding domain"/>
    <property type="match status" value="1"/>
</dbReference>
<dbReference type="PROSITE" id="PS00657">
    <property type="entry name" value="FORK_HEAD_1"/>
    <property type="match status" value="1"/>
</dbReference>
<keyword evidence="8 12" id="KW-0539">Nucleus</keyword>
<dbReference type="InterPro" id="IPR030456">
    <property type="entry name" value="TF_fork_head_CS_2"/>
</dbReference>
<dbReference type="GO" id="GO:0042127">
    <property type="term" value="P:regulation of cell population proliferation"/>
    <property type="evidence" value="ECO:0007669"/>
    <property type="project" value="TreeGrafter"/>
</dbReference>
<keyword evidence="7" id="KW-0234">DNA repair</keyword>
<proteinExistence type="predicted"/>
<protein>
    <recommendedName>
        <fullName evidence="11">Forkhead box protein M1</fullName>
    </recommendedName>
</protein>
<dbReference type="EMBL" id="JANPWB010000008">
    <property type="protein sequence ID" value="KAJ1165927.1"/>
    <property type="molecule type" value="Genomic_DNA"/>
</dbReference>
<evidence type="ECO:0000313" key="15">
    <source>
        <dbReference type="EMBL" id="KAJ1165927.1"/>
    </source>
</evidence>
<dbReference type="InterPro" id="IPR047516">
    <property type="entry name" value="FH_FOXM1"/>
</dbReference>
<evidence type="ECO:0000256" key="5">
    <source>
        <dbReference type="ARBA" id="ARBA00023159"/>
    </source>
</evidence>
<dbReference type="InterPro" id="IPR036388">
    <property type="entry name" value="WH-like_DNA-bd_sf"/>
</dbReference>
<keyword evidence="6" id="KW-0804">Transcription</keyword>
<keyword evidence="2" id="KW-0227">DNA damage</keyword>
<accession>A0AAV7SPC2</accession>
<keyword evidence="3" id="KW-0805">Transcription regulation</keyword>
<feature type="compositionally biased region" description="Low complexity" evidence="13">
    <location>
        <begin position="422"/>
        <end position="437"/>
    </location>
</feature>
<dbReference type="GO" id="GO:0000086">
    <property type="term" value="P:G2/M transition of mitotic cell cycle"/>
    <property type="evidence" value="ECO:0007669"/>
    <property type="project" value="InterPro"/>
</dbReference>
<dbReference type="FunFam" id="1.10.10.10:FF:000245">
    <property type="entry name" value="forkhead box protein M1 isoform X2"/>
    <property type="match status" value="1"/>
</dbReference>
<dbReference type="Gene3D" id="1.10.10.10">
    <property type="entry name" value="Winged helix-like DNA-binding domain superfamily/Winged helix DNA-binding domain"/>
    <property type="match status" value="1"/>
</dbReference>
<dbReference type="InterPro" id="IPR001766">
    <property type="entry name" value="Fork_head_dom"/>
</dbReference>
<keyword evidence="16" id="KW-1185">Reference proteome</keyword>
<dbReference type="GO" id="GO:0006357">
    <property type="term" value="P:regulation of transcription by RNA polymerase II"/>
    <property type="evidence" value="ECO:0007669"/>
    <property type="project" value="TreeGrafter"/>
</dbReference>
<sequence length="818" mass="89979">MRTSPRRPLILKRRKLSLPAEDAAASQRAVTKSETDGRCDRASIEQHAIDADSDPQKFPAGIKIINHPSMPNTQVVFVPKHANVQNIIAALTAKGKECGSTGPNKFILISGGGSLRQACPPGAQEQADTETSIGGGGFGKAVNDSNMCVSRKLVDVKMGDGMLLHTAANITPNHKPKPEEENSTPALTPCPLDESLTNIQWLGKMSSDGLGSCTMRQELEDKENQPPVPQSLKQVEEDVGSLPCGSSFTSWQESIAERPPYSYMAMIQFAINSTDRKRMTLKEIYTWIEDHFPYFKHVAKPGWKNSIRHNLSLHDMFVRETSANGKISFWTIHPDANRCLTLDQVFKPMDQNPLLQVLPYDPQQKRILPELQKCAPAGSGVKSESLGTSSSTERKMKLLLPRVNSYFVPVHFPLSQQFLQQPSGKMPLSSSPSSSASTADLTKSKHVQIVPKPILQGASTSTYLPLESTKENAVVVSEEAPSAVVKDEEEDASLLSSLKENTSYTSLKPPAWRKHDVQMSTLESSQSLSYVSVKEENHLTAKRDCQFTVLRDDVPLSTWKEERTLTAAKSPARKLSDMQVIRRRKSSSRRKQHLVIPCAEEPLLVFPDCNNSDSGLVSDFSFLQETHAPDHPTDLSSAQDTCPFKTPIKEKLIKLPVSSTPSKPVGTTPQASGSEPWRVTSLNKEGSLPDFSPVRLPPGTTLTPFKDSLDLLGFSSPPFHDVPLFESPQQLLNSKSPDMTSGPFTSSPTLEPHSAKRCSKELPIGNLTNRSLTEGLVLDTMNDSLSKILLDISFTGLDEDDRFDGDNVSWSQLIPELR</sequence>
<dbReference type="PROSITE" id="PS50039">
    <property type="entry name" value="FORK_HEAD_3"/>
    <property type="match status" value="1"/>
</dbReference>
<feature type="domain" description="Fork-head" evidence="14">
    <location>
        <begin position="258"/>
        <end position="351"/>
    </location>
</feature>
<evidence type="ECO:0000313" key="16">
    <source>
        <dbReference type="Proteomes" id="UP001066276"/>
    </source>
</evidence>
<dbReference type="InterPro" id="IPR042839">
    <property type="entry name" value="FOXM1"/>
</dbReference>
<evidence type="ECO:0000256" key="6">
    <source>
        <dbReference type="ARBA" id="ARBA00023163"/>
    </source>
</evidence>
<evidence type="ECO:0000256" key="8">
    <source>
        <dbReference type="ARBA" id="ARBA00023242"/>
    </source>
</evidence>
<dbReference type="Proteomes" id="UP001066276">
    <property type="component" value="Chromosome 4_2"/>
</dbReference>
<feature type="compositionally biased region" description="Polar residues" evidence="13">
    <location>
        <begin position="657"/>
        <end position="673"/>
    </location>
</feature>
<evidence type="ECO:0000256" key="2">
    <source>
        <dbReference type="ARBA" id="ARBA00022763"/>
    </source>
</evidence>
<organism evidence="15 16">
    <name type="scientific">Pleurodeles waltl</name>
    <name type="common">Iberian ribbed newt</name>
    <dbReference type="NCBI Taxonomy" id="8319"/>
    <lineage>
        <taxon>Eukaryota</taxon>
        <taxon>Metazoa</taxon>
        <taxon>Chordata</taxon>
        <taxon>Craniata</taxon>
        <taxon>Vertebrata</taxon>
        <taxon>Euteleostomi</taxon>
        <taxon>Amphibia</taxon>
        <taxon>Batrachia</taxon>
        <taxon>Caudata</taxon>
        <taxon>Salamandroidea</taxon>
        <taxon>Salamandridae</taxon>
        <taxon>Pleurodelinae</taxon>
        <taxon>Pleurodeles</taxon>
    </lineage>
</organism>
<feature type="region of interest" description="Disordered" evidence="13">
    <location>
        <begin position="421"/>
        <end position="443"/>
    </location>
</feature>
<dbReference type="PRINTS" id="PR00053">
    <property type="entry name" value="FORKHEAD"/>
</dbReference>
<name>A0AAV7SPC2_PLEWA</name>
<gene>
    <name evidence="15" type="ORF">NDU88_006344</name>
</gene>
<evidence type="ECO:0000256" key="10">
    <source>
        <dbReference type="ARBA" id="ARBA00053415"/>
    </source>
</evidence>
<evidence type="ECO:0000256" key="1">
    <source>
        <dbReference type="ARBA" id="ARBA00004123"/>
    </source>
</evidence>
<keyword evidence="5" id="KW-0010">Activator</keyword>
<feature type="compositionally biased region" description="Polar residues" evidence="13">
    <location>
        <begin position="737"/>
        <end position="749"/>
    </location>
</feature>
<dbReference type="InterPro" id="IPR018122">
    <property type="entry name" value="TF_fork_head_CS_1"/>
</dbReference>
<comment type="function">
    <text evidence="10">Transcription factor regulating the expression of cell cycle genes essential for DNA replication and mitosis. Plays a role in the control of cell proliferation. Also plays a role in DNA break repair, participating in the DNA damage checkpoint response. Promotes transcription of PHB2.</text>
</comment>
<dbReference type="GO" id="GO:0000977">
    <property type="term" value="F:RNA polymerase II transcription regulatory region sequence-specific DNA binding"/>
    <property type="evidence" value="ECO:0007669"/>
    <property type="project" value="TreeGrafter"/>
</dbReference>
<comment type="caution">
    <text evidence="15">The sequence shown here is derived from an EMBL/GenBank/DDBJ whole genome shotgun (WGS) entry which is preliminary data.</text>
</comment>
<evidence type="ECO:0000256" key="4">
    <source>
        <dbReference type="ARBA" id="ARBA00023125"/>
    </source>
</evidence>
<feature type="region of interest" description="Disordered" evidence="13">
    <location>
        <begin position="657"/>
        <end position="677"/>
    </location>
</feature>
<feature type="DNA-binding region" description="Fork-head" evidence="12">
    <location>
        <begin position="258"/>
        <end position="351"/>
    </location>
</feature>
<evidence type="ECO:0000256" key="12">
    <source>
        <dbReference type="PROSITE-ProRule" id="PRU00089"/>
    </source>
</evidence>
<keyword evidence="9" id="KW-0131">Cell cycle</keyword>
<feature type="region of interest" description="Disordered" evidence="13">
    <location>
        <begin position="737"/>
        <end position="756"/>
    </location>
</feature>
<dbReference type="CDD" id="cd20029">
    <property type="entry name" value="FH_FOXM"/>
    <property type="match status" value="1"/>
</dbReference>